<name>A0ABU9J5G9_9GAMM</name>
<dbReference type="Pfam" id="PF00486">
    <property type="entry name" value="Trans_reg_C"/>
    <property type="match status" value="1"/>
</dbReference>
<dbReference type="SMART" id="SM00448">
    <property type="entry name" value="REC"/>
    <property type="match status" value="1"/>
</dbReference>
<protein>
    <submittedName>
        <fullName evidence="10">Response regulator transcription factor</fullName>
    </submittedName>
</protein>
<evidence type="ECO:0000259" key="8">
    <source>
        <dbReference type="PROSITE" id="PS50110"/>
    </source>
</evidence>
<dbReference type="InterPro" id="IPR001789">
    <property type="entry name" value="Sig_transdc_resp-reg_receiver"/>
</dbReference>
<dbReference type="Pfam" id="PF00072">
    <property type="entry name" value="Response_reg"/>
    <property type="match status" value="1"/>
</dbReference>
<feature type="domain" description="Response regulatory" evidence="8">
    <location>
        <begin position="15"/>
        <end position="130"/>
    </location>
</feature>
<dbReference type="InterPro" id="IPR016032">
    <property type="entry name" value="Sig_transdc_resp-reg_C-effctor"/>
</dbReference>
<sequence>MRDKCDKAGRAGSLRVAVVEDDALLREKILLPGLADYGFEAAGFDSAAALYRRMLVERFDIVVLDIGLPDEDGLSVARHLREVSRTLGIVVLTGNRGRTEHVQALSDGADAFLSKPVDCEVLAVTLHSLARRLESAADGSMPAATNSEPRHWRLATDGWCLIAPSGGMLALTMPERSLLSVLDASRGQPVGREALIAALSDEVSEFDPHRLEMLVHRLRRKAGTISTDDPPLPLLAARGVGYLLA</sequence>
<keyword evidence="11" id="KW-1185">Reference proteome</keyword>
<evidence type="ECO:0000256" key="6">
    <source>
        <dbReference type="PROSITE-ProRule" id="PRU00169"/>
    </source>
</evidence>
<keyword evidence="5" id="KW-0804">Transcription</keyword>
<dbReference type="InterPro" id="IPR011006">
    <property type="entry name" value="CheY-like_superfamily"/>
</dbReference>
<accession>A0ABU9J5G9</accession>
<dbReference type="EMBL" id="JBBWWT010000012">
    <property type="protein sequence ID" value="MEL1266151.1"/>
    <property type="molecule type" value="Genomic_DNA"/>
</dbReference>
<gene>
    <name evidence="10" type="ORF">AAD027_17490</name>
</gene>
<dbReference type="SMART" id="SM00862">
    <property type="entry name" value="Trans_reg_C"/>
    <property type="match status" value="1"/>
</dbReference>
<dbReference type="PANTHER" id="PTHR48111:SF1">
    <property type="entry name" value="TWO-COMPONENT RESPONSE REGULATOR ORR33"/>
    <property type="match status" value="1"/>
</dbReference>
<evidence type="ECO:0000313" key="10">
    <source>
        <dbReference type="EMBL" id="MEL1266151.1"/>
    </source>
</evidence>
<evidence type="ECO:0000313" key="11">
    <source>
        <dbReference type="Proteomes" id="UP001459204"/>
    </source>
</evidence>
<dbReference type="Gene3D" id="3.40.50.2300">
    <property type="match status" value="1"/>
</dbReference>
<evidence type="ECO:0000256" key="5">
    <source>
        <dbReference type="ARBA" id="ARBA00023163"/>
    </source>
</evidence>
<dbReference type="Proteomes" id="UP001459204">
    <property type="component" value="Unassembled WGS sequence"/>
</dbReference>
<evidence type="ECO:0000256" key="7">
    <source>
        <dbReference type="PROSITE-ProRule" id="PRU01091"/>
    </source>
</evidence>
<evidence type="ECO:0000256" key="3">
    <source>
        <dbReference type="ARBA" id="ARBA00023015"/>
    </source>
</evidence>
<dbReference type="InterPro" id="IPR036388">
    <property type="entry name" value="WH-like_DNA-bd_sf"/>
</dbReference>
<keyword evidence="4 7" id="KW-0238">DNA-binding</keyword>
<dbReference type="CDD" id="cd00156">
    <property type="entry name" value="REC"/>
    <property type="match status" value="1"/>
</dbReference>
<dbReference type="SUPFAM" id="SSF46894">
    <property type="entry name" value="C-terminal effector domain of the bipartite response regulators"/>
    <property type="match status" value="1"/>
</dbReference>
<dbReference type="RefSeq" id="WP_341727319.1">
    <property type="nucleotide sequence ID" value="NZ_JBBWWT010000012.1"/>
</dbReference>
<evidence type="ECO:0000256" key="1">
    <source>
        <dbReference type="ARBA" id="ARBA00022553"/>
    </source>
</evidence>
<proteinExistence type="predicted"/>
<dbReference type="PROSITE" id="PS51755">
    <property type="entry name" value="OMPR_PHOB"/>
    <property type="match status" value="1"/>
</dbReference>
<dbReference type="PANTHER" id="PTHR48111">
    <property type="entry name" value="REGULATOR OF RPOS"/>
    <property type="match status" value="1"/>
</dbReference>
<feature type="domain" description="OmpR/PhoB-type" evidence="9">
    <location>
        <begin position="142"/>
        <end position="245"/>
    </location>
</feature>
<keyword evidence="1 6" id="KW-0597">Phosphoprotein</keyword>
<keyword evidence="2" id="KW-0902">Two-component regulatory system</keyword>
<dbReference type="CDD" id="cd00383">
    <property type="entry name" value="trans_reg_C"/>
    <property type="match status" value="1"/>
</dbReference>
<evidence type="ECO:0000259" key="9">
    <source>
        <dbReference type="PROSITE" id="PS51755"/>
    </source>
</evidence>
<dbReference type="PROSITE" id="PS50110">
    <property type="entry name" value="RESPONSE_REGULATORY"/>
    <property type="match status" value="1"/>
</dbReference>
<feature type="modified residue" description="4-aspartylphosphate" evidence="6">
    <location>
        <position position="65"/>
    </location>
</feature>
<keyword evidence="3" id="KW-0805">Transcription regulation</keyword>
<comment type="caution">
    <text evidence="10">The sequence shown here is derived from an EMBL/GenBank/DDBJ whole genome shotgun (WGS) entry which is preliminary data.</text>
</comment>
<dbReference type="InterPro" id="IPR039420">
    <property type="entry name" value="WalR-like"/>
</dbReference>
<feature type="DNA-binding region" description="OmpR/PhoB-type" evidence="7">
    <location>
        <begin position="142"/>
        <end position="245"/>
    </location>
</feature>
<evidence type="ECO:0000256" key="2">
    <source>
        <dbReference type="ARBA" id="ARBA00023012"/>
    </source>
</evidence>
<dbReference type="SUPFAM" id="SSF52172">
    <property type="entry name" value="CheY-like"/>
    <property type="match status" value="1"/>
</dbReference>
<dbReference type="Gene3D" id="1.10.10.10">
    <property type="entry name" value="Winged helix-like DNA-binding domain superfamily/Winged helix DNA-binding domain"/>
    <property type="match status" value="1"/>
</dbReference>
<organism evidence="10 11">
    <name type="scientific">Pseudoxanthomonas putridarboris</name>
    <dbReference type="NCBI Taxonomy" id="752605"/>
    <lineage>
        <taxon>Bacteria</taxon>
        <taxon>Pseudomonadati</taxon>
        <taxon>Pseudomonadota</taxon>
        <taxon>Gammaproteobacteria</taxon>
        <taxon>Lysobacterales</taxon>
        <taxon>Lysobacteraceae</taxon>
        <taxon>Pseudoxanthomonas</taxon>
    </lineage>
</organism>
<dbReference type="InterPro" id="IPR001867">
    <property type="entry name" value="OmpR/PhoB-type_DNA-bd"/>
</dbReference>
<evidence type="ECO:0000256" key="4">
    <source>
        <dbReference type="ARBA" id="ARBA00023125"/>
    </source>
</evidence>
<reference evidence="10 11" key="1">
    <citation type="submission" date="2024-04" db="EMBL/GenBank/DDBJ databases">
        <title>Draft genome sequence of Pseudoxanthomonas putridarboris WD12.</title>
        <authorList>
            <person name="Oh J."/>
        </authorList>
    </citation>
    <scope>NUCLEOTIDE SEQUENCE [LARGE SCALE GENOMIC DNA]</scope>
    <source>
        <strain evidence="10 11">WD12</strain>
    </source>
</reference>